<reference evidence="1" key="1">
    <citation type="submission" date="2021-04" db="EMBL/GenBank/DDBJ databases">
        <title>Pseudonocardia sp. nov., isolated from sandy soil of mangrove forest.</title>
        <authorList>
            <person name="Zan Z."/>
            <person name="Huang R."/>
            <person name="Liu W."/>
        </authorList>
    </citation>
    <scope>NUCLEOTIDE SEQUENCE</scope>
    <source>
        <strain evidence="1">S2-4</strain>
    </source>
</reference>
<dbReference type="EMBL" id="JAGSOV010000017">
    <property type="protein sequence ID" value="MCO1655025.1"/>
    <property type="molecule type" value="Genomic_DNA"/>
</dbReference>
<protein>
    <submittedName>
        <fullName evidence="1">DUF4236 domain-containing protein</fullName>
    </submittedName>
</protein>
<dbReference type="RefSeq" id="WP_252436766.1">
    <property type="nucleotide sequence ID" value="NZ_JAGSOV010000017.1"/>
</dbReference>
<name>A0ABT0ZWH0_9PSEU</name>
<organism evidence="1 2">
    <name type="scientific">Pseudonocardia humida</name>
    <dbReference type="NCBI Taxonomy" id="2800819"/>
    <lineage>
        <taxon>Bacteria</taxon>
        <taxon>Bacillati</taxon>
        <taxon>Actinomycetota</taxon>
        <taxon>Actinomycetes</taxon>
        <taxon>Pseudonocardiales</taxon>
        <taxon>Pseudonocardiaceae</taxon>
        <taxon>Pseudonocardia</taxon>
    </lineage>
</organism>
<dbReference type="Proteomes" id="UP001165283">
    <property type="component" value="Unassembled WGS sequence"/>
</dbReference>
<sequence length="61" mass="7656">MRFRFHRSRRFGPFRLYVDDRGVSWGVSLWRWSWNSRSRRHYVDTPGLGYVELGRGRRRRR</sequence>
<accession>A0ABT0ZWH0</accession>
<comment type="caution">
    <text evidence="1">The sequence shown here is derived from an EMBL/GenBank/DDBJ whole genome shotgun (WGS) entry which is preliminary data.</text>
</comment>
<gene>
    <name evidence="1" type="ORF">KDL28_08135</name>
</gene>
<evidence type="ECO:0000313" key="1">
    <source>
        <dbReference type="EMBL" id="MCO1655025.1"/>
    </source>
</evidence>
<proteinExistence type="predicted"/>
<keyword evidence="2" id="KW-1185">Reference proteome</keyword>
<evidence type="ECO:0000313" key="2">
    <source>
        <dbReference type="Proteomes" id="UP001165283"/>
    </source>
</evidence>